<accession>A0A4R9K1M7</accession>
<dbReference type="Proteomes" id="UP000297762">
    <property type="component" value="Unassembled WGS sequence"/>
</dbReference>
<dbReference type="AlphaFoldDB" id="A0A4R9K1M7"/>
<gene>
    <name evidence="1" type="ORF">EHQ64_16850</name>
</gene>
<name>A0A4R9K1M7_9LEPT</name>
<comment type="caution">
    <text evidence="1">The sequence shown here is derived from an EMBL/GenBank/DDBJ whole genome shotgun (WGS) entry which is preliminary data.</text>
</comment>
<keyword evidence="2" id="KW-1185">Reference proteome</keyword>
<dbReference type="EMBL" id="RQGF01000035">
    <property type="protein sequence ID" value="TGL58720.1"/>
    <property type="molecule type" value="Genomic_DNA"/>
</dbReference>
<reference evidence="1" key="1">
    <citation type="journal article" date="2019" name="PLoS Negl. Trop. Dis.">
        <title>Revisiting the worldwide diversity of Leptospira species in the environment.</title>
        <authorList>
            <person name="Vincent A.T."/>
            <person name="Schiettekatte O."/>
            <person name="Bourhy P."/>
            <person name="Veyrier F.J."/>
            <person name="Picardeau M."/>
        </authorList>
    </citation>
    <scope>NUCLEOTIDE SEQUENCE [LARGE SCALE GENOMIC DNA]</scope>
    <source>
        <strain evidence="1">201702455</strain>
    </source>
</reference>
<evidence type="ECO:0000313" key="2">
    <source>
        <dbReference type="Proteomes" id="UP000297762"/>
    </source>
</evidence>
<evidence type="ECO:0000313" key="1">
    <source>
        <dbReference type="EMBL" id="TGL58720.1"/>
    </source>
</evidence>
<proteinExistence type="predicted"/>
<sequence>MNNVTLRCLVSSLIILGISQCKTNAEVNNVDHLWEESNKLISEICCARKINIDELLDRKHEKTKTRINGTYIYDKKSQKYIFDFGDINGAKVSPDNKEIQRQLLVLNSASSKGIYTEVIKTDRRKTIGGKVTIGFDYKREIQSAGENSYFKSSYGTKWIDPISKLCLSNEEHYTLPTFSLYRIIFEKSELNANFEYDRNGKLVFISNDIIMKLKFSFFDSTIQTKIKYYL</sequence>
<dbReference type="RefSeq" id="WP_135650967.1">
    <property type="nucleotide sequence ID" value="NZ_RQGF01000035.1"/>
</dbReference>
<organism evidence="1 2">
    <name type="scientific">Leptospira sarikeiensis</name>
    <dbReference type="NCBI Taxonomy" id="2484943"/>
    <lineage>
        <taxon>Bacteria</taxon>
        <taxon>Pseudomonadati</taxon>
        <taxon>Spirochaetota</taxon>
        <taxon>Spirochaetia</taxon>
        <taxon>Leptospirales</taxon>
        <taxon>Leptospiraceae</taxon>
        <taxon>Leptospira</taxon>
    </lineage>
</organism>
<protein>
    <submittedName>
        <fullName evidence="1">Uncharacterized protein</fullName>
    </submittedName>
</protein>